<name>A0A4Y2W6P2_ARAVE</name>
<reference evidence="2 3" key="1">
    <citation type="journal article" date="2019" name="Sci. Rep.">
        <title>Orb-weaving spider Araneus ventricosus genome elucidates the spidroin gene catalogue.</title>
        <authorList>
            <person name="Kono N."/>
            <person name="Nakamura H."/>
            <person name="Ohtoshi R."/>
            <person name="Moran D.A.P."/>
            <person name="Shinohara A."/>
            <person name="Yoshida Y."/>
            <person name="Fujiwara M."/>
            <person name="Mori M."/>
            <person name="Tomita M."/>
            <person name="Arakawa K."/>
        </authorList>
    </citation>
    <scope>NUCLEOTIDE SEQUENCE [LARGE SCALE GENOMIC DNA]</scope>
</reference>
<feature type="compositionally biased region" description="Basic and acidic residues" evidence="1">
    <location>
        <begin position="66"/>
        <end position="81"/>
    </location>
</feature>
<evidence type="ECO:0000256" key="1">
    <source>
        <dbReference type="SAM" id="MobiDB-lite"/>
    </source>
</evidence>
<evidence type="ECO:0000313" key="3">
    <source>
        <dbReference type="Proteomes" id="UP000499080"/>
    </source>
</evidence>
<proteinExistence type="predicted"/>
<protein>
    <submittedName>
        <fullName evidence="2">Uncharacterized protein</fullName>
    </submittedName>
</protein>
<gene>
    <name evidence="2" type="ORF">AVEN_153453_1</name>
</gene>
<dbReference type="Proteomes" id="UP000499080">
    <property type="component" value="Unassembled WGS sequence"/>
</dbReference>
<organism evidence="2 3">
    <name type="scientific">Araneus ventricosus</name>
    <name type="common">Orbweaver spider</name>
    <name type="synonym">Epeira ventricosa</name>
    <dbReference type="NCBI Taxonomy" id="182803"/>
    <lineage>
        <taxon>Eukaryota</taxon>
        <taxon>Metazoa</taxon>
        <taxon>Ecdysozoa</taxon>
        <taxon>Arthropoda</taxon>
        <taxon>Chelicerata</taxon>
        <taxon>Arachnida</taxon>
        <taxon>Araneae</taxon>
        <taxon>Araneomorphae</taxon>
        <taxon>Entelegynae</taxon>
        <taxon>Araneoidea</taxon>
        <taxon>Araneidae</taxon>
        <taxon>Araneus</taxon>
    </lineage>
</organism>
<accession>A0A4Y2W6P2</accession>
<feature type="compositionally biased region" description="Polar residues" evidence="1">
    <location>
        <begin position="52"/>
        <end position="61"/>
    </location>
</feature>
<keyword evidence="3" id="KW-1185">Reference proteome</keyword>
<evidence type="ECO:0000313" key="2">
    <source>
        <dbReference type="EMBL" id="GBO32198.1"/>
    </source>
</evidence>
<sequence length="106" mass="11382">MGVCNNQKPGSLRPTVASGKLNDRRCNSSSTEAEDLMAITGHGPTPPVGVSESLTHNSPISHNRCHREYTDEKPSDKEEGSRFPGHRNGEAPGPPTSDSTFLLREG</sequence>
<dbReference type="EMBL" id="BGPR01055651">
    <property type="protein sequence ID" value="GBO32198.1"/>
    <property type="molecule type" value="Genomic_DNA"/>
</dbReference>
<feature type="region of interest" description="Disordered" evidence="1">
    <location>
        <begin position="1"/>
        <end position="106"/>
    </location>
</feature>
<comment type="caution">
    <text evidence="2">The sequence shown here is derived from an EMBL/GenBank/DDBJ whole genome shotgun (WGS) entry which is preliminary data.</text>
</comment>
<dbReference type="AlphaFoldDB" id="A0A4Y2W6P2"/>